<sequence>MSDAEENDGEAGDEHCHGGECGEIAKKVGHGVSLSVYVFILFHSCSHVNSFPQPLWTVASKRNTVWPINGELK</sequence>
<reference evidence="1 2" key="1">
    <citation type="submission" date="2022-02" db="EMBL/GenBank/DDBJ databases">
        <title>Shinella B3.7 sp. nov., isolated from Sediment (Zhairuo Island).</title>
        <authorList>
            <person name="Chen G."/>
        </authorList>
    </citation>
    <scope>NUCLEOTIDE SEQUENCE [LARGE SCALE GENOMIC DNA]</scope>
    <source>
        <strain evidence="1 2">B3.7</strain>
    </source>
</reference>
<dbReference type="Proteomes" id="UP001201844">
    <property type="component" value="Unassembled WGS sequence"/>
</dbReference>
<dbReference type="RefSeq" id="WP_241596376.1">
    <property type="nucleotide sequence ID" value="NZ_JAKVIN010000001.1"/>
</dbReference>
<evidence type="ECO:0000313" key="2">
    <source>
        <dbReference type="Proteomes" id="UP001201844"/>
    </source>
</evidence>
<accession>A0ABT0CI22</accession>
<protein>
    <submittedName>
        <fullName evidence="1">Uncharacterized protein</fullName>
    </submittedName>
</protein>
<name>A0ABT0CI22_9HYPH</name>
<comment type="caution">
    <text evidence="1">The sequence shown here is derived from an EMBL/GenBank/DDBJ whole genome shotgun (WGS) entry which is preliminary data.</text>
</comment>
<gene>
    <name evidence="1" type="ORF">MKI86_01890</name>
</gene>
<evidence type="ECO:0000313" key="1">
    <source>
        <dbReference type="EMBL" id="MCJ8147879.1"/>
    </source>
</evidence>
<organism evidence="1 2">
    <name type="scientific">Shinella sedimenti</name>
    <dbReference type="NCBI Taxonomy" id="2919913"/>
    <lineage>
        <taxon>Bacteria</taxon>
        <taxon>Pseudomonadati</taxon>
        <taxon>Pseudomonadota</taxon>
        <taxon>Alphaproteobacteria</taxon>
        <taxon>Hyphomicrobiales</taxon>
        <taxon>Rhizobiaceae</taxon>
        <taxon>Shinella</taxon>
    </lineage>
</organism>
<proteinExistence type="predicted"/>
<dbReference type="EMBL" id="JAKVIN010000001">
    <property type="protein sequence ID" value="MCJ8147879.1"/>
    <property type="molecule type" value="Genomic_DNA"/>
</dbReference>
<keyword evidence="2" id="KW-1185">Reference proteome</keyword>